<gene>
    <name evidence="1" type="ORF">CD178_02933</name>
</gene>
<reference evidence="1 2" key="1">
    <citation type="submission" date="2017-08" db="EMBL/GenBank/DDBJ databases">
        <title>Complete genome sequence of Gluconacetobacter saccharivorans CV1 isolated from Fermented Vinegar.</title>
        <authorList>
            <person name="Kim S.-Y."/>
        </authorList>
    </citation>
    <scope>NUCLEOTIDE SEQUENCE [LARGE SCALE GENOMIC DNA]</scope>
    <source>
        <strain evidence="1 2">CV1</strain>
    </source>
</reference>
<dbReference type="EMBL" id="CP023036">
    <property type="protein sequence ID" value="AXY23677.1"/>
    <property type="molecule type" value="Genomic_DNA"/>
</dbReference>
<keyword evidence="2" id="KW-1185">Reference proteome</keyword>
<organism evidence="1 2">
    <name type="scientific">Komagataeibacter saccharivorans</name>
    <dbReference type="NCBI Taxonomy" id="265959"/>
    <lineage>
        <taxon>Bacteria</taxon>
        <taxon>Pseudomonadati</taxon>
        <taxon>Pseudomonadota</taxon>
        <taxon>Alphaproteobacteria</taxon>
        <taxon>Acetobacterales</taxon>
        <taxon>Acetobacteraceae</taxon>
        <taxon>Komagataeibacter</taxon>
    </lineage>
</organism>
<dbReference type="RefSeq" id="WP_118963471.1">
    <property type="nucleotide sequence ID" value="NZ_CP023036.1"/>
</dbReference>
<proteinExistence type="predicted"/>
<accession>A0A347WFN4</accession>
<dbReference type="KEGG" id="ksc:CD178_02933"/>
<sequence>MNTIALRFGPLKADSYTIVRSGVRWLVEDGQPCRAGQPIGYCNISLEPTGARLKSAPTFTEEQDIQIVFAPRVSGRLAIRSDMARGGYLSTRAIDAWDPDTVVAQITPDGPTDTGDPGRLRLMGVAGRRMTRLADIHSGLLSGWYSRSRGWWCEGNEPPITLLSMGVCDATGVILGEKCSFLDMFEATRAPTQCVFVPDHPLAPCAPILIEQIERTPAQSDAIAEDLRQFFSRPNIHPTPEDWIFAGTLLSVLRNTPLKDRLDIFSDTGTRKLAPANAVLMSLNVEPQSILRHRQLGYHVHIMRHHLAGAGPAIRAWLTSAFEPVKRSLDVIRRDYETLIDTLARTTGGRVLILNRMSTSGYEDISNYSVFDAPMSATLSNIAAKEQNLMLHDISETRNLAVIDVDALAAELGGGMHLPDGIHQSGRMQMELRQEIVHVLSDMRGLRQTARTPARAAG</sequence>
<name>A0A347WFN4_9PROT</name>
<evidence type="ECO:0000313" key="1">
    <source>
        <dbReference type="EMBL" id="AXY23677.1"/>
    </source>
</evidence>
<dbReference type="Proteomes" id="UP000264120">
    <property type="component" value="Chromosome"/>
</dbReference>
<dbReference type="AlphaFoldDB" id="A0A347WFN4"/>
<protein>
    <submittedName>
        <fullName evidence="1">Uncharacterized protein</fullName>
    </submittedName>
</protein>
<dbReference type="OrthoDB" id="8478622at2"/>
<evidence type="ECO:0000313" key="2">
    <source>
        <dbReference type="Proteomes" id="UP000264120"/>
    </source>
</evidence>